<feature type="transmembrane region" description="Helical" evidence="1">
    <location>
        <begin position="12"/>
        <end position="32"/>
    </location>
</feature>
<protein>
    <submittedName>
        <fullName evidence="2">Pilus assembly protein PilE</fullName>
    </submittedName>
</protein>
<keyword evidence="1" id="KW-0472">Membrane</keyword>
<dbReference type="Pfam" id="PF16732">
    <property type="entry name" value="ComP_DUS"/>
    <property type="match status" value="1"/>
</dbReference>
<evidence type="ECO:0000256" key="1">
    <source>
        <dbReference type="SAM" id="Phobius"/>
    </source>
</evidence>
<evidence type="ECO:0000313" key="2">
    <source>
        <dbReference type="EMBL" id="OAM18316.1"/>
    </source>
</evidence>
<dbReference type="InterPro" id="IPR045584">
    <property type="entry name" value="Pilin-like"/>
</dbReference>
<accession>A0A1A9RIV1</accession>
<evidence type="ECO:0000313" key="3">
    <source>
        <dbReference type="Proteomes" id="UP000078003"/>
    </source>
</evidence>
<keyword evidence="1" id="KW-1133">Transmembrane helix</keyword>
<name>A0A1A9RIV1_EIKCO</name>
<dbReference type="InterPro" id="IPR012902">
    <property type="entry name" value="N_methyl_site"/>
</dbReference>
<dbReference type="Pfam" id="PF07963">
    <property type="entry name" value="N_methyl"/>
    <property type="match status" value="1"/>
</dbReference>
<comment type="caution">
    <text evidence="2">The sequence shown here is derived from an EMBL/GenBank/DDBJ whole genome shotgun (WGS) entry which is preliminary data.</text>
</comment>
<keyword evidence="1" id="KW-0812">Transmembrane</keyword>
<dbReference type="RefSeq" id="WP_051384993.1">
    <property type="nucleotide sequence ID" value="NZ_LXSF01000001.1"/>
</dbReference>
<dbReference type="NCBIfam" id="TIGR02532">
    <property type="entry name" value="IV_pilin_GFxxxE"/>
    <property type="match status" value="1"/>
</dbReference>
<dbReference type="Proteomes" id="UP000078003">
    <property type="component" value="Unassembled WGS sequence"/>
</dbReference>
<gene>
    <name evidence="2" type="ORF">A7P85_01150</name>
</gene>
<reference evidence="3" key="1">
    <citation type="submission" date="2016-05" db="EMBL/GenBank/DDBJ databases">
        <title>Draft genome of Corynebacterium afermentans subsp. afermentans LCDC 88199T.</title>
        <authorList>
            <person name="Bernier A.-M."/>
            <person name="Bernard K."/>
        </authorList>
    </citation>
    <scope>NUCLEOTIDE SEQUENCE [LARGE SCALE GENOMIC DNA]</scope>
    <source>
        <strain evidence="3">NML01-0328</strain>
    </source>
</reference>
<dbReference type="Gene3D" id="3.30.700.10">
    <property type="entry name" value="Glycoprotein, Type 4 Pilin"/>
    <property type="match status" value="1"/>
</dbReference>
<sequence>MNKLKTQGFTLMELMIIVVIVGILATIAYPSYDTFIRRSRMEQAKASIMAKSRDMERLYTKARSFTDANHPASAPASTDFFTIGFVGGAPQSDSYEIFAKPTNRNPNETQGIYFNSIGTTMSRCDANTIDQPSSRTNCEPY</sequence>
<proteinExistence type="predicted"/>
<dbReference type="SUPFAM" id="SSF54523">
    <property type="entry name" value="Pili subunits"/>
    <property type="match status" value="1"/>
</dbReference>
<dbReference type="InterPro" id="IPR031982">
    <property type="entry name" value="PilE-like"/>
</dbReference>
<organism evidence="2 3">
    <name type="scientific">Eikenella corrodens</name>
    <dbReference type="NCBI Taxonomy" id="539"/>
    <lineage>
        <taxon>Bacteria</taxon>
        <taxon>Pseudomonadati</taxon>
        <taxon>Pseudomonadota</taxon>
        <taxon>Betaproteobacteria</taxon>
        <taxon>Neisseriales</taxon>
        <taxon>Neisseriaceae</taxon>
        <taxon>Eikenella</taxon>
    </lineage>
</organism>
<dbReference type="AlphaFoldDB" id="A0A1A9RIV1"/>
<dbReference type="EMBL" id="LXSF01000001">
    <property type="protein sequence ID" value="OAM18316.1"/>
    <property type="molecule type" value="Genomic_DNA"/>
</dbReference>
<dbReference type="GO" id="GO:0043683">
    <property type="term" value="P:type IV pilus assembly"/>
    <property type="evidence" value="ECO:0007669"/>
    <property type="project" value="InterPro"/>
</dbReference>